<keyword evidence="5" id="KW-0560">Oxidoreductase</keyword>
<comment type="catalytic activity">
    <reaction evidence="7">
        <text>3-hydroxy-2-methylpropanoate + NAD(+) = 2-methyl-3-oxopropanoate + NADH + H(+)</text>
        <dbReference type="Rhea" id="RHEA:17681"/>
        <dbReference type="ChEBI" id="CHEBI:11805"/>
        <dbReference type="ChEBI" id="CHEBI:15378"/>
        <dbReference type="ChEBI" id="CHEBI:57540"/>
        <dbReference type="ChEBI" id="CHEBI:57700"/>
        <dbReference type="ChEBI" id="CHEBI:57945"/>
        <dbReference type="EC" id="1.1.1.31"/>
    </reaction>
</comment>
<dbReference type="EC" id="1.1.1.31" evidence="3"/>
<evidence type="ECO:0000313" key="11">
    <source>
        <dbReference type="EMBL" id="KAJ3223509.1"/>
    </source>
</evidence>
<dbReference type="Gene3D" id="1.10.1040.10">
    <property type="entry name" value="N-(1-d-carboxylethyl)-l-norvaline Dehydrogenase, domain 2"/>
    <property type="match status" value="1"/>
</dbReference>
<sequence>MYWQMGYPMAVNLTNKAKNSNAFFVNDFNNSTLQKFVSENNHASKQLTPKALASQSKLIHVREVYLGANGILNGVSKDPKTSKEVAECAKAQGCIMVDAPVSGGTLGAEAGTLTFMVGSETIDYFNLVKPYLQMMGKNIVYCGTNGNGQVAKIANNMLLGISMLGTSEAMNLGVRLGMEPKLLANILNTSSGRCWSSDTYNPCPGVLPNVPAARDYEGGFGVTLMAKDMGLAVQAANESKSTVTLAAVAHQVYNQVGSTEGFQKKDFSSVFKWLNDNAKKF</sequence>
<dbReference type="PIRSF" id="PIRSF000103">
    <property type="entry name" value="HIBADH"/>
    <property type="match status" value="1"/>
</dbReference>
<comment type="caution">
    <text evidence="11">The sequence shown here is derived from an EMBL/GenBank/DDBJ whole genome shotgun (WGS) entry which is preliminary data.</text>
</comment>
<feature type="domain" description="3-hydroxyisobutyrate dehydrogenase-like NAD-binding" evidence="10">
    <location>
        <begin position="146"/>
        <end position="273"/>
    </location>
</feature>
<evidence type="ECO:0000256" key="3">
    <source>
        <dbReference type="ARBA" id="ARBA00012991"/>
    </source>
</evidence>
<dbReference type="GO" id="GO:0008442">
    <property type="term" value="F:3-hydroxyisobutyrate dehydrogenase activity"/>
    <property type="evidence" value="ECO:0007669"/>
    <property type="project" value="UniProtKB-EC"/>
</dbReference>
<evidence type="ECO:0000256" key="5">
    <source>
        <dbReference type="ARBA" id="ARBA00023002"/>
    </source>
</evidence>
<dbReference type="NCBIfam" id="TIGR01692">
    <property type="entry name" value="HIBADH"/>
    <property type="match status" value="1"/>
</dbReference>
<dbReference type="InterPro" id="IPR029154">
    <property type="entry name" value="HIBADH-like_NADP-bd"/>
</dbReference>
<dbReference type="EMBL" id="JADGJW010000127">
    <property type="protein sequence ID" value="KAJ3223509.1"/>
    <property type="molecule type" value="Genomic_DNA"/>
</dbReference>
<evidence type="ECO:0000259" key="9">
    <source>
        <dbReference type="Pfam" id="PF03446"/>
    </source>
</evidence>
<feature type="domain" description="6-phosphogluconate dehydrogenase NADP-binding" evidence="9">
    <location>
        <begin position="4"/>
        <end position="143"/>
    </location>
</feature>
<organism evidence="11 12">
    <name type="scientific">Clydaea vesicula</name>
    <dbReference type="NCBI Taxonomy" id="447962"/>
    <lineage>
        <taxon>Eukaryota</taxon>
        <taxon>Fungi</taxon>
        <taxon>Fungi incertae sedis</taxon>
        <taxon>Chytridiomycota</taxon>
        <taxon>Chytridiomycota incertae sedis</taxon>
        <taxon>Chytridiomycetes</taxon>
        <taxon>Lobulomycetales</taxon>
        <taxon>Lobulomycetaceae</taxon>
        <taxon>Clydaea</taxon>
    </lineage>
</organism>
<accession>A0AAD5U6Y2</accession>
<dbReference type="PANTHER" id="PTHR22981">
    <property type="entry name" value="3-HYDROXYISOBUTYRATE DEHYDROGENASE-RELATED"/>
    <property type="match status" value="1"/>
</dbReference>
<protein>
    <recommendedName>
        <fullName evidence="3">3-hydroxyisobutyrate dehydrogenase</fullName>
        <ecNumber evidence="3">1.1.1.31</ecNumber>
    </recommendedName>
</protein>
<evidence type="ECO:0000256" key="6">
    <source>
        <dbReference type="ARBA" id="ARBA00023027"/>
    </source>
</evidence>
<dbReference type="Gene3D" id="3.40.50.720">
    <property type="entry name" value="NAD(P)-binding Rossmann-like Domain"/>
    <property type="match status" value="1"/>
</dbReference>
<evidence type="ECO:0000256" key="4">
    <source>
        <dbReference type="ARBA" id="ARBA00022456"/>
    </source>
</evidence>
<name>A0AAD5U6Y2_9FUNG</name>
<dbReference type="SUPFAM" id="SSF48179">
    <property type="entry name" value="6-phosphogluconate dehydrogenase C-terminal domain-like"/>
    <property type="match status" value="1"/>
</dbReference>
<dbReference type="GO" id="GO:0050661">
    <property type="term" value="F:NADP binding"/>
    <property type="evidence" value="ECO:0007669"/>
    <property type="project" value="InterPro"/>
</dbReference>
<dbReference type="SUPFAM" id="SSF51735">
    <property type="entry name" value="NAD(P)-binding Rossmann-fold domains"/>
    <property type="match status" value="1"/>
</dbReference>
<dbReference type="InterPro" id="IPR008927">
    <property type="entry name" value="6-PGluconate_DH-like_C_sf"/>
</dbReference>
<dbReference type="GO" id="GO:0005739">
    <property type="term" value="C:mitochondrion"/>
    <property type="evidence" value="ECO:0007669"/>
    <property type="project" value="TreeGrafter"/>
</dbReference>
<gene>
    <name evidence="11" type="ORF">HK099_001040</name>
</gene>
<dbReference type="Pfam" id="PF14833">
    <property type="entry name" value="NAD_binding_11"/>
    <property type="match status" value="1"/>
</dbReference>
<dbReference type="InterPro" id="IPR013328">
    <property type="entry name" value="6PGD_dom2"/>
</dbReference>
<evidence type="ECO:0000259" key="10">
    <source>
        <dbReference type="Pfam" id="PF14833"/>
    </source>
</evidence>
<reference evidence="11" key="1">
    <citation type="submission" date="2020-05" db="EMBL/GenBank/DDBJ databases">
        <title>Phylogenomic resolution of chytrid fungi.</title>
        <authorList>
            <person name="Stajich J.E."/>
            <person name="Amses K."/>
            <person name="Simmons R."/>
            <person name="Seto K."/>
            <person name="Myers J."/>
            <person name="Bonds A."/>
            <person name="Quandt C.A."/>
            <person name="Barry K."/>
            <person name="Liu P."/>
            <person name="Grigoriev I."/>
            <person name="Longcore J.E."/>
            <person name="James T.Y."/>
        </authorList>
    </citation>
    <scope>NUCLEOTIDE SEQUENCE</scope>
    <source>
        <strain evidence="11">JEL0476</strain>
    </source>
</reference>
<dbReference type="GO" id="GO:0051287">
    <property type="term" value="F:NAD binding"/>
    <property type="evidence" value="ECO:0007669"/>
    <property type="project" value="InterPro"/>
</dbReference>
<evidence type="ECO:0000256" key="1">
    <source>
        <dbReference type="ARBA" id="ARBA00005109"/>
    </source>
</evidence>
<feature type="active site" evidence="8">
    <location>
        <position position="152"/>
    </location>
</feature>
<comment type="pathway">
    <text evidence="1">Amino-acid degradation; L-valine degradation.</text>
</comment>
<dbReference type="InterPro" id="IPR011548">
    <property type="entry name" value="HIBADH"/>
</dbReference>
<keyword evidence="4" id="KW-0101">Branched-chain amino acid catabolism</keyword>
<dbReference type="InterPro" id="IPR015815">
    <property type="entry name" value="HIBADH-related"/>
</dbReference>
<dbReference type="FunFam" id="1.10.1040.10:FF:000006">
    <property type="entry name" value="3-hydroxyisobutyrate dehydrogenase"/>
    <property type="match status" value="1"/>
</dbReference>
<evidence type="ECO:0000313" key="12">
    <source>
        <dbReference type="Proteomes" id="UP001211065"/>
    </source>
</evidence>
<dbReference type="Pfam" id="PF03446">
    <property type="entry name" value="NAD_binding_2"/>
    <property type="match status" value="1"/>
</dbReference>
<proteinExistence type="inferred from homology"/>
<dbReference type="AlphaFoldDB" id="A0AAD5U6Y2"/>
<dbReference type="GO" id="GO:0006574">
    <property type="term" value="P:L-valine catabolic process"/>
    <property type="evidence" value="ECO:0007669"/>
    <property type="project" value="TreeGrafter"/>
</dbReference>
<dbReference type="PANTHER" id="PTHR22981:SF7">
    <property type="entry name" value="3-HYDROXYISOBUTYRATE DEHYDROGENASE, MITOCHONDRIAL"/>
    <property type="match status" value="1"/>
</dbReference>
<dbReference type="Proteomes" id="UP001211065">
    <property type="component" value="Unassembled WGS sequence"/>
</dbReference>
<evidence type="ECO:0000256" key="8">
    <source>
        <dbReference type="PIRSR" id="PIRSR000103-1"/>
    </source>
</evidence>
<keyword evidence="12" id="KW-1185">Reference proteome</keyword>
<keyword evidence="6" id="KW-0520">NAD</keyword>
<evidence type="ECO:0000256" key="7">
    <source>
        <dbReference type="ARBA" id="ARBA00049197"/>
    </source>
</evidence>
<dbReference type="InterPro" id="IPR036291">
    <property type="entry name" value="NAD(P)-bd_dom_sf"/>
</dbReference>
<comment type="similarity">
    <text evidence="2">Belongs to the HIBADH-related family. 3-hydroxyisobutyrate dehydrogenase subfamily.</text>
</comment>
<evidence type="ECO:0000256" key="2">
    <source>
        <dbReference type="ARBA" id="ARBA00006013"/>
    </source>
</evidence>
<dbReference type="InterPro" id="IPR006115">
    <property type="entry name" value="6PGDH_NADP-bd"/>
</dbReference>